<evidence type="ECO:0008006" key="4">
    <source>
        <dbReference type="Google" id="ProtNLM"/>
    </source>
</evidence>
<evidence type="ECO:0000313" key="2">
    <source>
        <dbReference type="EMBL" id="GID57960.1"/>
    </source>
</evidence>
<comment type="caution">
    <text evidence="2">The sequence shown here is derived from an EMBL/GenBank/DDBJ whole genome shotgun (WGS) entry which is preliminary data.</text>
</comment>
<organism evidence="2 3">
    <name type="scientific">Actinoplanes couchii</name>
    <dbReference type="NCBI Taxonomy" id="403638"/>
    <lineage>
        <taxon>Bacteria</taxon>
        <taxon>Bacillati</taxon>
        <taxon>Actinomycetota</taxon>
        <taxon>Actinomycetes</taxon>
        <taxon>Micromonosporales</taxon>
        <taxon>Micromonosporaceae</taxon>
        <taxon>Actinoplanes</taxon>
    </lineage>
</organism>
<keyword evidence="3" id="KW-1185">Reference proteome</keyword>
<feature type="compositionally biased region" description="Low complexity" evidence="1">
    <location>
        <begin position="213"/>
        <end position="223"/>
    </location>
</feature>
<dbReference type="InterPro" id="IPR011989">
    <property type="entry name" value="ARM-like"/>
</dbReference>
<gene>
    <name evidence="2" type="ORF">Aco03nite_063640</name>
</gene>
<dbReference type="SUPFAM" id="SSF48371">
    <property type="entry name" value="ARM repeat"/>
    <property type="match status" value="2"/>
</dbReference>
<accession>A0ABQ3XHS2</accession>
<name>A0ABQ3XHS2_9ACTN</name>
<reference evidence="2 3" key="1">
    <citation type="submission" date="2021-01" db="EMBL/GenBank/DDBJ databases">
        <title>Whole genome shotgun sequence of Actinoplanes couchii NBRC 106145.</title>
        <authorList>
            <person name="Komaki H."/>
            <person name="Tamura T."/>
        </authorList>
    </citation>
    <scope>NUCLEOTIDE SEQUENCE [LARGE SCALE GENOMIC DNA]</scope>
    <source>
        <strain evidence="2 3">NBRC 106145</strain>
    </source>
</reference>
<evidence type="ECO:0000256" key="1">
    <source>
        <dbReference type="SAM" id="MobiDB-lite"/>
    </source>
</evidence>
<dbReference type="RefSeq" id="WP_203801380.1">
    <property type="nucleotide sequence ID" value="NZ_BAAAQE010000111.1"/>
</dbReference>
<dbReference type="Gene3D" id="1.25.10.10">
    <property type="entry name" value="Leucine-rich Repeat Variant"/>
    <property type="match status" value="2"/>
</dbReference>
<dbReference type="Proteomes" id="UP000612282">
    <property type="component" value="Unassembled WGS sequence"/>
</dbReference>
<sequence>MLINALVDGLVKNPALPETLVRRLIRWRGGSGGIAGRDDLSAVTVEEIITTGDHRILHTLALNQAMSGEVKLRLARLGDPSVRAALALRSEHGPRELFELLAGDSGKSVKEYLAQNGRVPEDIRARLADDPDPKIRATLAQYWNGAPEQIRRKLLTDPSPEVRAAACSTYFRFLPHPTPPADLVPALLADPLTRAGAARHAVLTPPPHPAHPARPTADPAHAAQPGAGRGRPVRPTAEPGLVAGLVADPDYQVRRELARHPTLPPAARDLLAVDSSAAVQVVLFGREDLPAHLRWAIHEFVERRAANPVDLVSSDLEDDLLEQVIEDNMAIDELRLGSLPWVTADPLPHVTSRYIGFRVAAARAADTLPPEAVRTLLDDEDLDVRRTVLSHAPHLVEPATAEQIEREWSSRRRKVRWRPADSYPFPPESLRHFATDPNPRIRDLAVTDPDLPVPVLTALAADTDPSVRQVVAGHPRLPVEVLLTLLEDDAGHVATAAAASPSLPLPTMEEILNRAGL</sequence>
<protein>
    <recommendedName>
        <fullName evidence="4">Leucine rich repeat variant</fullName>
    </recommendedName>
</protein>
<dbReference type="InterPro" id="IPR016024">
    <property type="entry name" value="ARM-type_fold"/>
</dbReference>
<feature type="region of interest" description="Disordered" evidence="1">
    <location>
        <begin position="205"/>
        <end position="237"/>
    </location>
</feature>
<evidence type="ECO:0000313" key="3">
    <source>
        <dbReference type="Proteomes" id="UP000612282"/>
    </source>
</evidence>
<proteinExistence type="predicted"/>
<dbReference type="EMBL" id="BOMG01000078">
    <property type="protein sequence ID" value="GID57960.1"/>
    <property type="molecule type" value="Genomic_DNA"/>
</dbReference>